<dbReference type="EMBL" id="GBRH01204066">
    <property type="protein sequence ID" value="JAD93829.1"/>
    <property type="molecule type" value="Transcribed_RNA"/>
</dbReference>
<reference evidence="1" key="2">
    <citation type="journal article" date="2015" name="Data Brief">
        <title>Shoot transcriptome of the giant reed, Arundo donax.</title>
        <authorList>
            <person name="Barrero R.A."/>
            <person name="Guerrero F.D."/>
            <person name="Moolhuijzen P."/>
            <person name="Goolsby J.A."/>
            <person name="Tidwell J."/>
            <person name="Bellgard S.E."/>
            <person name="Bellgard M.I."/>
        </authorList>
    </citation>
    <scope>NUCLEOTIDE SEQUENCE</scope>
    <source>
        <tissue evidence="1">Shoot tissue taken approximately 20 cm above the soil surface</tissue>
    </source>
</reference>
<proteinExistence type="predicted"/>
<dbReference type="AlphaFoldDB" id="A0A0A9ICQ7"/>
<evidence type="ECO:0000313" key="1">
    <source>
        <dbReference type="EMBL" id="JAD93829.1"/>
    </source>
</evidence>
<name>A0A0A9ICQ7_ARUDO</name>
<protein>
    <submittedName>
        <fullName evidence="1">Uncharacterized protein</fullName>
    </submittedName>
</protein>
<organism evidence="1">
    <name type="scientific">Arundo donax</name>
    <name type="common">Giant reed</name>
    <name type="synonym">Donax arundinaceus</name>
    <dbReference type="NCBI Taxonomy" id="35708"/>
    <lineage>
        <taxon>Eukaryota</taxon>
        <taxon>Viridiplantae</taxon>
        <taxon>Streptophyta</taxon>
        <taxon>Embryophyta</taxon>
        <taxon>Tracheophyta</taxon>
        <taxon>Spermatophyta</taxon>
        <taxon>Magnoliopsida</taxon>
        <taxon>Liliopsida</taxon>
        <taxon>Poales</taxon>
        <taxon>Poaceae</taxon>
        <taxon>PACMAD clade</taxon>
        <taxon>Arundinoideae</taxon>
        <taxon>Arundineae</taxon>
        <taxon>Arundo</taxon>
    </lineage>
</organism>
<reference evidence="1" key="1">
    <citation type="submission" date="2014-09" db="EMBL/GenBank/DDBJ databases">
        <authorList>
            <person name="Magalhaes I.L.F."/>
            <person name="Oliveira U."/>
            <person name="Santos F.R."/>
            <person name="Vidigal T.H.D.A."/>
            <person name="Brescovit A.D."/>
            <person name="Santos A.J."/>
        </authorList>
    </citation>
    <scope>NUCLEOTIDE SEQUENCE</scope>
    <source>
        <tissue evidence="1">Shoot tissue taken approximately 20 cm above the soil surface</tissue>
    </source>
</reference>
<accession>A0A0A9ICQ7</accession>
<sequence length="50" mass="5054">MAIALPRMGLEPPEEKDLGMAGGGYSSACLLGWSVSLSFSHSNGSAGEAI</sequence>